<gene>
    <name evidence="1" type="ORF">JCM14722_19690</name>
</gene>
<dbReference type="Proteomes" id="UP001061361">
    <property type="component" value="Chromosome"/>
</dbReference>
<dbReference type="RefSeq" id="WP_264981335.1">
    <property type="nucleotide sequence ID" value="NZ_AP026708.1"/>
</dbReference>
<protein>
    <submittedName>
        <fullName evidence="1">Uncharacterized protein</fullName>
    </submittedName>
</protein>
<reference evidence="1" key="1">
    <citation type="submission" date="2022-08" db="EMBL/GenBank/DDBJ databases">
        <title>Genome Sequence of the sulphate-reducing bacterium, Pseudodesulfovibrio portus JCM14722.</title>
        <authorList>
            <person name="Kondo R."/>
            <person name="Kataoka T."/>
        </authorList>
    </citation>
    <scope>NUCLEOTIDE SEQUENCE</scope>
    <source>
        <strain evidence="1">JCM 14722</strain>
    </source>
</reference>
<evidence type="ECO:0000313" key="2">
    <source>
        <dbReference type="Proteomes" id="UP001061361"/>
    </source>
</evidence>
<organism evidence="1 2">
    <name type="scientific">Pseudodesulfovibrio portus</name>
    <dbReference type="NCBI Taxonomy" id="231439"/>
    <lineage>
        <taxon>Bacteria</taxon>
        <taxon>Pseudomonadati</taxon>
        <taxon>Thermodesulfobacteriota</taxon>
        <taxon>Desulfovibrionia</taxon>
        <taxon>Desulfovibrionales</taxon>
        <taxon>Desulfovibrionaceae</taxon>
    </lineage>
</organism>
<proteinExistence type="predicted"/>
<evidence type="ECO:0000313" key="1">
    <source>
        <dbReference type="EMBL" id="BDQ34427.1"/>
    </source>
</evidence>
<sequence length="101" mass="11372">MENPSAEKAIQIIDDLVNKTLNTQGAFERAIEKLLVEAERIRDNVEDVSLPLSDYQTKQVLLNVSYIIRELGMIEKGFGPTTAKTPHPQLTYEVESEAVKQ</sequence>
<keyword evidence="2" id="KW-1185">Reference proteome</keyword>
<name>A0ABN6RWN0_9BACT</name>
<accession>A0ABN6RWN0</accession>
<dbReference type="EMBL" id="AP026708">
    <property type="protein sequence ID" value="BDQ34427.1"/>
    <property type="molecule type" value="Genomic_DNA"/>
</dbReference>